<feature type="domain" description="BMERB" evidence="19">
    <location>
        <begin position="809"/>
        <end position="971"/>
    </location>
</feature>
<feature type="region of interest" description="Disordered" evidence="16">
    <location>
        <begin position="336"/>
        <end position="769"/>
    </location>
</feature>
<evidence type="ECO:0000256" key="15">
    <source>
        <dbReference type="SAM" id="Coils"/>
    </source>
</evidence>
<evidence type="ECO:0000259" key="19">
    <source>
        <dbReference type="PROSITE" id="PS51848"/>
    </source>
</evidence>
<dbReference type="FunFam" id="1.10.418.10:FF:000023">
    <property type="entry name" value="EH domain-binding protein 1 isoform X1"/>
    <property type="match status" value="1"/>
</dbReference>
<evidence type="ECO:0000256" key="5">
    <source>
        <dbReference type="ARBA" id="ARBA00022553"/>
    </source>
</evidence>
<gene>
    <name evidence="20" type="ORF">COCON_G00149460</name>
</gene>
<proteinExistence type="predicted"/>
<dbReference type="CDD" id="cd22198">
    <property type="entry name" value="CH_MICAL_EHBP-like"/>
    <property type="match status" value="1"/>
</dbReference>
<keyword evidence="10 15" id="KW-0175">Coiled coil</keyword>
<dbReference type="PANTHER" id="PTHR23167">
    <property type="entry name" value="CALPONIN HOMOLOGY DOMAIN-CONTAINING PROTEIN DDB_G0272472-RELATED"/>
    <property type="match status" value="1"/>
</dbReference>
<dbReference type="EMBL" id="JAFJMO010000010">
    <property type="protein sequence ID" value="KAJ8265847.1"/>
    <property type="molecule type" value="Genomic_DNA"/>
</dbReference>
<dbReference type="PROSITE" id="PS50021">
    <property type="entry name" value="CH"/>
    <property type="match status" value="1"/>
</dbReference>
<comment type="catalytic activity">
    <reaction evidence="13">
        <text>NADPH + O2 + H(+) = H2O2 + NADP(+)</text>
        <dbReference type="Rhea" id="RHEA:11260"/>
        <dbReference type="ChEBI" id="CHEBI:15378"/>
        <dbReference type="ChEBI" id="CHEBI:15379"/>
        <dbReference type="ChEBI" id="CHEBI:16240"/>
        <dbReference type="ChEBI" id="CHEBI:57783"/>
        <dbReference type="ChEBI" id="CHEBI:58349"/>
        <dbReference type="EC" id="1.6.3.1"/>
    </reaction>
</comment>
<keyword evidence="9 14" id="KW-0440">LIM domain</keyword>
<evidence type="ECO:0000313" key="20">
    <source>
        <dbReference type="EMBL" id="KAJ8265847.1"/>
    </source>
</evidence>
<dbReference type="SMART" id="SM00033">
    <property type="entry name" value="CH"/>
    <property type="match status" value="1"/>
</dbReference>
<dbReference type="AlphaFoldDB" id="A0A9Q1HUQ3"/>
<dbReference type="SMART" id="SM01203">
    <property type="entry name" value="DUF3585"/>
    <property type="match status" value="1"/>
</dbReference>
<comment type="subcellular location">
    <subcellularLocation>
        <location evidence="1">Endosome</location>
    </subcellularLocation>
    <subcellularLocation>
        <location evidence="3">Membrane</location>
    </subcellularLocation>
    <subcellularLocation>
        <location evidence="2">Midbody</location>
    </subcellularLocation>
</comment>
<evidence type="ECO:0000256" key="8">
    <source>
        <dbReference type="ARBA" id="ARBA00022833"/>
    </source>
</evidence>
<dbReference type="Pfam" id="PF12130">
    <property type="entry name" value="bMERB_dom"/>
    <property type="match status" value="1"/>
</dbReference>
<keyword evidence="8 14" id="KW-0862">Zinc</keyword>
<accession>A0A9Q1HUQ3</accession>
<evidence type="ECO:0000259" key="17">
    <source>
        <dbReference type="PROSITE" id="PS50021"/>
    </source>
</evidence>
<evidence type="ECO:0000256" key="7">
    <source>
        <dbReference type="ARBA" id="ARBA00022753"/>
    </source>
</evidence>
<keyword evidence="7" id="KW-0967">Endosome</keyword>
<dbReference type="GO" id="GO:0016174">
    <property type="term" value="F:NAD(P)H oxidase H2O2-forming activity"/>
    <property type="evidence" value="ECO:0007669"/>
    <property type="project" value="UniProtKB-EC"/>
</dbReference>
<evidence type="ECO:0000256" key="3">
    <source>
        <dbReference type="ARBA" id="ARBA00004370"/>
    </source>
</evidence>
<dbReference type="PROSITE" id="PS51848">
    <property type="entry name" value="BMERB"/>
    <property type="match status" value="1"/>
</dbReference>
<evidence type="ECO:0000256" key="13">
    <source>
        <dbReference type="ARBA" id="ARBA00048762"/>
    </source>
</evidence>
<dbReference type="InterPro" id="IPR022735">
    <property type="entry name" value="bMERB_dom"/>
</dbReference>
<evidence type="ECO:0000256" key="16">
    <source>
        <dbReference type="SAM" id="MobiDB-lite"/>
    </source>
</evidence>
<sequence>MDTGEHQQESVNPTTRYPNINLSQTNQVRRHHQNSIKPTTACPNISINPTTRYPNINLKSIKANQVLHLYDVEDDMDSSRHSRNQKAKIPRLRQDSVGGCEDLLCWCQQSTAGYKHVKVEDLTQSWRSGLALCALIHHFRPSLIDYSSLDEMDAAGNNQLAFDVAESELGIPPIMSGSDMAAQSQPDRLAMVLYLTQFYDAFSQRTPSAEPDLLLPASKPISFSGTQSVVCFLSKLKHNSLQRRKEKLASEKKDRGSLMRSEKKDNEKLAEDRGSLMRSEKKDDRVYVLERVSTEGKFFHRGCFTCHQCGSTLRLGSYGFSQLTGRFFCAQHSEEVDGPCSTQETPGGDSESALPQSKESQEHRPAPAWSETPEIIQTPDSPGASRHLEGSASPGHGSVAEPRECGDAEAAGMGRSTSNKFSPVGDTVPNELDDRDIESGGESCAFSPDHQGADSPRPVPAVRTSHLAVRVRVESYDDTPQVPERHPPVPQPRAARHETPNIVELVTPPGEEAQGDEKDPRGTIVLQNDGEEDPTYPRTPQVPERHPPVPQPRAARHETTNVVELVTPPGEEAHGDETDPRGTNVLQNDGEEDPTCPSTPQDSRPKQPLRKLQLTAEEKNQLLNLNFSHDSDPETPAALPSSSSPSSSSSASASAPPKPPRALQVADGMEEVGPWGVSPSGSVRDQSNRRSFRRKEEPGGQQASFLHRPRSKFSPWNLSSPRLGREHRFGGTAGPLEKPGLTAPLDGNLLDDAEDDEDDDDDDDEEEEVFSGDDVMDLFDEKFNTLPSDPVEAQKLELMKMRTLERRAKMCEMQRFHKAQSIQRRLEEIEVTFKELEDKGVQLERVLRGEAGKNLITCRSQGTFCSVPQNEPDHLQIPGNLPQSARGCRSEESELMVASRQLELEDKQSMLEMELRRYMEMDDSVKSSAQRAEEERVLQEMLEVVDMRNSLVAFLEEKRLKEINEQLHCVSVLEPKRPHTAGAQVHWA</sequence>
<keyword evidence="11" id="KW-0472">Membrane</keyword>
<keyword evidence="21" id="KW-1185">Reference proteome</keyword>
<protein>
    <recommendedName>
        <fullName evidence="4">NAD(P)H oxidase (H2O2-forming)</fullName>
        <ecNumber evidence="4">1.6.3.1</ecNumber>
    </recommendedName>
    <alternativeName>
        <fullName evidence="12">Molecule interacting with CasL protein 1</fullName>
    </alternativeName>
</protein>
<dbReference type="Proteomes" id="UP001152803">
    <property type="component" value="Unassembled WGS sequence"/>
</dbReference>
<dbReference type="GO" id="GO:0005768">
    <property type="term" value="C:endosome"/>
    <property type="evidence" value="ECO:0007669"/>
    <property type="project" value="UniProtKB-SubCell"/>
</dbReference>
<name>A0A9Q1HUQ3_CONCO</name>
<evidence type="ECO:0000256" key="1">
    <source>
        <dbReference type="ARBA" id="ARBA00004177"/>
    </source>
</evidence>
<feature type="compositionally biased region" description="Polar residues" evidence="16">
    <location>
        <begin position="9"/>
        <end position="21"/>
    </location>
</feature>
<dbReference type="InterPro" id="IPR001715">
    <property type="entry name" value="CH_dom"/>
</dbReference>
<dbReference type="PANTHER" id="PTHR23167:SF35">
    <property type="entry name" value="[F-ACTIN]-MONOOXYGENASE MICAL1"/>
    <property type="match status" value="1"/>
</dbReference>
<dbReference type="PROSITE" id="PS50023">
    <property type="entry name" value="LIM_DOMAIN_2"/>
    <property type="match status" value="1"/>
</dbReference>
<dbReference type="OrthoDB" id="20799at2759"/>
<feature type="region of interest" description="Disordered" evidence="16">
    <location>
        <begin position="243"/>
        <end position="277"/>
    </location>
</feature>
<feature type="compositionally biased region" description="Acidic residues" evidence="16">
    <location>
        <begin position="749"/>
        <end position="769"/>
    </location>
</feature>
<dbReference type="SUPFAM" id="SSF57716">
    <property type="entry name" value="Glucocorticoid receptor-like (DNA-binding domain)"/>
    <property type="match status" value="1"/>
</dbReference>
<dbReference type="GO" id="GO:0046872">
    <property type="term" value="F:metal ion binding"/>
    <property type="evidence" value="ECO:0007669"/>
    <property type="project" value="UniProtKB-KW"/>
</dbReference>
<evidence type="ECO:0000256" key="11">
    <source>
        <dbReference type="ARBA" id="ARBA00023136"/>
    </source>
</evidence>
<evidence type="ECO:0000313" key="21">
    <source>
        <dbReference type="Proteomes" id="UP001152803"/>
    </source>
</evidence>
<evidence type="ECO:0000256" key="6">
    <source>
        <dbReference type="ARBA" id="ARBA00022723"/>
    </source>
</evidence>
<evidence type="ECO:0000256" key="10">
    <source>
        <dbReference type="ARBA" id="ARBA00023054"/>
    </source>
</evidence>
<dbReference type="EC" id="1.6.3.1" evidence="4"/>
<dbReference type="InterPro" id="IPR001781">
    <property type="entry name" value="Znf_LIM"/>
</dbReference>
<feature type="domain" description="LIM zinc-binding" evidence="18">
    <location>
        <begin position="277"/>
        <end position="339"/>
    </location>
</feature>
<feature type="compositionally biased region" description="Basic and acidic residues" evidence="16">
    <location>
        <begin position="571"/>
        <end position="580"/>
    </location>
</feature>
<feature type="region of interest" description="Disordered" evidence="16">
    <location>
        <begin position="1"/>
        <end position="21"/>
    </location>
</feature>
<dbReference type="InterPro" id="IPR036872">
    <property type="entry name" value="CH_dom_sf"/>
</dbReference>
<organism evidence="20 21">
    <name type="scientific">Conger conger</name>
    <name type="common">Conger eel</name>
    <name type="synonym">Muraena conger</name>
    <dbReference type="NCBI Taxonomy" id="82655"/>
    <lineage>
        <taxon>Eukaryota</taxon>
        <taxon>Metazoa</taxon>
        <taxon>Chordata</taxon>
        <taxon>Craniata</taxon>
        <taxon>Vertebrata</taxon>
        <taxon>Euteleostomi</taxon>
        <taxon>Actinopterygii</taxon>
        <taxon>Neopterygii</taxon>
        <taxon>Teleostei</taxon>
        <taxon>Anguilliformes</taxon>
        <taxon>Congridae</taxon>
        <taxon>Conger</taxon>
    </lineage>
</organism>
<evidence type="ECO:0000256" key="14">
    <source>
        <dbReference type="PROSITE-ProRule" id="PRU00125"/>
    </source>
</evidence>
<dbReference type="SUPFAM" id="SSF47576">
    <property type="entry name" value="Calponin-homology domain, CH-domain"/>
    <property type="match status" value="1"/>
</dbReference>
<evidence type="ECO:0000256" key="12">
    <source>
        <dbReference type="ARBA" id="ARBA00044245"/>
    </source>
</evidence>
<feature type="domain" description="Calponin-homology (CH)" evidence="17">
    <location>
        <begin position="97"/>
        <end position="203"/>
    </location>
</feature>
<feature type="compositionally biased region" description="Low complexity" evidence="16">
    <location>
        <begin position="636"/>
        <end position="655"/>
    </location>
</feature>
<evidence type="ECO:0000256" key="4">
    <source>
        <dbReference type="ARBA" id="ARBA00012698"/>
    </source>
</evidence>
<dbReference type="Gene3D" id="2.10.110.10">
    <property type="entry name" value="Cysteine Rich Protein"/>
    <property type="match status" value="1"/>
</dbReference>
<dbReference type="InterPro" id="IPR050540">
    <property type="entry name" value="F-actin_Monoox_Mical"/>
</dbReference>
<keyword evidence="6 14" id="KW-0479">Metal-binding</keyword>
<feature type="compositionally biased region" description="Basic and acidic residues" evidence="16">
    <location>
        <begin position="247"/>
        <end position="277"/>
    </location>
</feature>
<comment type="caution">
    <text evidence="20">The sequence shown here is derived from an EMBL/GenBank/DDBJ whole genome shotgun (WGS) entry which is preliminary data.</text>
</comment>
<evidence type="ECO:0000256" key="9">
    <source>
        <dbReference type="ARBA" id="ARBA00023038"/>
    </source>
</evidence>
<dbReference type="Pfam" id="PF00412">
    <property type="entry name" value="LIM"/>
    <property type="match status" value="1"/>
</dbReference>
<dbReference type="GO" id="GO:0030496">
    <property type="term" value="C:midbody"/>
    <property type="evidence" value="ECO:0007669"/>
    <property type="project" value="UniProtKB-SubCell"/>
</dbReference>
<reference evidence="20" key="1">
    <citation type="journal article" date="2023" name="Science">
        <title>Genome structures resolve the early diversification of teleost fishes.</title>
        <authorList>
            <person name="Parey E."/>
            <person name="Louis A."/>
            <person name="Montfort J."/>
            <person name="Bouchez O."/>
            <person name="Roques C."/>
            <person name="Iampietro C."/>
            <person name="Lluch J."/>
            <person name="Castinel A."/>
            <person name="Donnadieu C."/>
            <person name="Desvignes T."/>
            <person name="Floi Bucao C."/>
            <person name="Jouanno E."/>
            <person name="Wen M."/>
            <person name="Mejri S."/>
            <person name="Dirks R."/>
            <person name="Jansen H."/>
            <person name="Henkel C."/>
            <person name="Chen W.J."/>
            <person name="Zahm M."/>
            <person name="Cabau C."/>
            <person name="Klopp C."/>
            <person name="Thompson A.W."/>
            <person name="Robinson-Rechavi M."/>
            <person name="Braasch I."/>
            <person name="Lecointre G."/>
            <person name="Bobe J."/>
            <person name="Postlethwait J.H."/>
            <person name="Berthelot C."/>
            <person name="Roest Crollius H."/>
            <person name="Guiguen Y."/>
        </authorList>
    </citation>
    <scope>NUCLEOTIDE SEQUENCE</scope>
    <source>
        <strain evidence="20">Concon-B</strain>
    </source>
</reference>
<dbReference type="Gene3D" id="1.10.418.10">
    <property type="entry name" value="Calponin-like domain"/>
    <property type="match status" value="1"/>
</dbReference>
<dbReference type="Pfam" id="PF00307">
    <property type="entry name" value="CH"/>
    <property type="match status" value="1"/>
</dbReference>
<keyword evidence="5" id="KW-0597">Phosphoprotein</keyword>
<evidence type="ECO:0000256" key="2">
    <source>
        <dbReference type="ARBA" id="ARBA00004214"/>
    </source>
</evidence>
<evidence type="ECO:0000259" key="18">
    <source>
        <dbReference type="PROSITE" id="PS50023"/>
    </source>
</evidence>
<feature type="coiled-coil region" evidence="15">
    <location>
        <begin position="819"/>
        <end position="846"/>
    </location>
</feature>
<dbReference type="GO" id="GO:0016020">
    <property type="term" value="C:membrane"/>
    <property type="evidence" value="ECO:0007669"/>
    <property type="project" value="UniProtKB-SubCell"/>
</dbReference>